<keyword evidence="2" id="KW-0812">Transmembrane</keyword>
<dbReference type="WBParaSite" id="GPUH_0001691701-mRNA-1">
    <property type="protein sequence ID" value="GPUH_0001691701-mRNA-1"/>
    <property type="gene ID" value="GPUH_0001691701"/>
</dbReference>
<feature type="region of interest" description="Disordered" evidence="1">
    <location>
        <begin position="160"/>
        <end position="181"/>
    </location>
</feature>
<evidence type="ECO:0000313" key="5">
    <source>
        <dbReference type="WBParaSite" id="GPUH_0001691701-mRNA-1"/>
    </source>
</evidence>
<protein>
    <submittedName>
        <fullName evidence="5">Integral membrane protein</fullName>
    </submittedName>
</protein>
<evidence type="ECO:0000256" key="2">
    <source>
        <dbReference type="SAM" id="Phobius"/>
    </source>
</evidence>
<feature type="transmembrane region" description="Helical" evidence="2">
    <location>
        <begin position="63"/>
        <end position="83"/>
    </location>
</feature>
<proteinExistence type="predicted"/>
<keyword evidence="4" id="KW-1185">Reference proteome</keyword>
<evidence type="ECO:0000256" key="1">
    <source>
        <dbReference type="SAM" id="MobiDB-lite"/>
    </source>
</evidence>
<gene>
    <name evidence="3" type="ORF">GPUH_LOCUS16894</name>
</gene>
<keyword evidence="2" id="KW-1133">Transmembrane helix</keyword>
<accession>A0A183E7F4</accession>
<organism evidence="5">
    <name type="scientific">Gongylonema pulchrum</name>
    <dbReference type="NCBI Taxonomy" id="637853"/>
    <lineage>
        <taxon>Eukaryota</taxon>
        <taxon>Metazoa</taxon>
        <taxon>Ecdysozoa</taxon>
        <taxon>Nematoda</taxon>
        <taxon>Chromadorea</taxon>
        <taxon>Rhabditida</taxon>
        <taxon>Spirurina</taxon>
        <taxon>Spiruromorpha</taxon>
        <taxon>Spiruroidea</taxon>
        <taxon>Gongylonematidae</taxon>
        <taxon>Gongylonema</taxon>
    </lineage>
</organism>
<dbReference type="EMBL" id="UYRT01084376">
    <property type="protein sequence ID" value="VDN28754.1"/>
    <property type="molecule type" value="Genomic_DNA"/>
</dbReference>
<reference evidence="5" key="1">
    <citation type="submission" date="2016-06" db="UniProtKB">
        <authorList>
            <consortium name="WormBaseParasite"/>
        </authorList>
    </citation>
    <scope>IDENTIFICATION</scope>
</reference>
<feature type="transmembrane region" description="Helical" evidence="2">
    <location>
        <begin position="104"/>
        <end position="126"/>
    </location>
</feature>
<evidence type="ECO:0000313" key="3">
    <source>
        <dbReference type="EMBL" id="VDN28754.1"/>
    </source>
</evidence>
<sequence>MFTAIPSGFLCLYYLNTMKSFHPNFRRLLNLLLLLNSIKALYYVLGIGYQFAKPNQKWPTNEMIDVSCIIEFACTACTLVIVIERGVATAFFQVYEYKYHSKKAILVIWSIWKLLNSINQAAFVLFAVKGLILVLMPMAIQTIITMILMIALLRERADSSTHADGNSNNNNDDSDDCPVTV</sequence>
<dbReference type="AlphaFoldDB" id="A0A183E7F4"/>
<feature type="transmembrane region" description="Helical" evidence="2">
    <location>
        <begin position="28"/>
        <end position="51"/>
    </location>
</feature>
<name>A0A183E7F4_9BILA</name>
<keyword evidence="2" id="KW-0472">Membrane</keyword>
<feature type="transmembrane region" description="Helical" evidence="2">
    <location>
        <begin position="132"/>
        <end position="153"/>
    </location>
</feature>
<feature type="compositionally biased region" description="Acidic residues" evidence="1">
    <location>
        <begin position="172"/>
        <end position="181"/>
    </location>
</feature>
<dbReference type="Proteomes" id="UP000271098">
    <property type="component" value="Unassembled WGS sequence"/>
</dbReference>
<reference evidence="3 4" key="2">
    <citation type="submission" date="2018-11" db="EMBL/GenBank/DDBJ databases">
        <authorList>
            <consortium name="Pathogen Informatics"/>
        </authorList>
    </citation>
    <scope>NUCLEOTIDE SEQUENCE [LARGE SCALE GENOMIC DNA]</scope>
</reference>
<evidence type="ECO:0000313" key="4">
    <source>
        <dbReference type="Proteomes" id="UP000271098"/>
    </source>
</evidence>